<evidence type="ECO:0000313" key="9">
    <source>
        <dbReference type="EMBL" id="AFP01461.1"/>
    </source>
</evidence>
<evidence type="ECO:0000256" key="2">
    <source>
        <dbReference type="ARBA" id="ARBA00022692"/>
    </source>
</evidence>
<accession>V9KSR4</accession>
<feature type="region of interest" description="Disordered" evidence="6">
    <location>
        <begin position="382"/>
        <end position="403"/>
    </location>
</feature>
<feature type="transmembrane region" description="Helical" evidence="7">
    <location>
        <begin position="214"/>
        <end position="237"/>
    </location>
</feature>
<organism evidence="9">
    <name type="scientific">Callorhinchus milii</name>
    <name type="common">Ghost shark</name>
    <dbReference type="NCBI Taxonomy" id="7868"/>
    <lineage>
        <taxon>Eukaryota</taxon>
        <taxon>Metazoa</taxon>
        <taxon>Chordata</taxon>
        <taxon>Craniata</taxon>
        <taxon>Vertebrata</taxon>
        <taxon>Chondrichthyes</taxon>
        <taxon>Holocephali</taxon>
        <taxon>Chimaeriformes</taxon>
        <taxon>Callorhinchidae</taxon>
        <taxon>Callorhinchus</taxon>
    </lineage>
</organism>
<feature type="transmembrane region" description="Helical" evidence="7">
    <location>
        <begin position="68"/>
        <end position="93"/>
    </location>
</feature>
<dbReference type="InterPro" id="IPR030431">
    <property type="entry name" value="ENTREP1-3"/>
</dbReference>
<name>V9KSR4_CALMI</name>
<evidence type="ECO:0000256" key="5">
    <source>
        <dbReference type="ARBA" id="ARBA00034309"/>
    </source>
</evidence>
<feature type="non-terminal residue" evidence="9">
    <location>
        <position position="1"/>
    </location>
</feature>
<dbReference type="EMBL" id="JW868943">
    <property type="protein sequence ID" value="AFP01461.1"/>
    <property type="molecule type" value="mRNA"/>
</dbReference>
<evidence type="ECO:0000256" key="3">
    <source>
        <dbReference type="ARBA" id="ARBA00022989"/>
    </source>
</evidence>
<evidence type="ECO:0000256" key="4">
    <source>
        <dbReference type="ARBA" id="ARBA00023136"/>
    </source>
</evidence>
<evidence type="ECO:0000256" key="7">
    <source>
        <dbReference type="SAM" id="Phobius"/>
    </source>
</evidence>
<comment type="subcellular location">
    <subcellularLocation>
        <location evidence="1">Membrane</location>
        <topology evidence="1">Multi-pass membrane protein</topology>
    </subcellularLocation>
</comment>
<feature type="transmembrane region" description="Helical" evidence="7">
    <location>
        <begin position="129"/>
        <end position="150"/>
    </location>
</feature>
<dbReference type="Pfam" id="PF04103">
    <property type="entry name" value="CD20"/>
    <property type="match status" value="1"/>
</dbReference>
<keyword evidence="4 7" id="KW-0472">Membrane</keyword>
<dbReference type="PANTHER" id="PTHR17615">
    <property type="entry name" value="PROTEIN FAM189A"/>
    <property type="match status" value="1"/>
</dbReference>
<feature type="signal peptide" evidence="8">
    <location>
        <begin position="1"/>
        <end position="21"/>
    </location>
</feature>
<proteinExistence type="evidence at transcript level"/>
<sequence>ISTLSLHAALPICVCVGGGEWGYVCMGVCVWGGGVGGGVGEAPPLRCRARCPPCAGRQALPCPLYGRALFALGLLQIALGFSIVSLSFGALSLTESPNVRNSCPFWAGSSVILSGILGLTTWKRPMLLLVNLFILLSVVCVLLNLAGFVLSCQSAQFVSSIVDCQLVKVVEGRDCFCCEGSQATRCTDKKEILILYPVLSVSCDTVRLVLKDLLFAICVLNALTTTVCVVAAALQYLQIFAGRRPRMVEAQIPPEESEEPIHPPDPEEFVPPIPPPPYFSTFCSYTPRINPRILSNDVIPLTHIYGTRMKGIEVFCPVDPPPPYEAVVSNRNNDQVSNLLVSEVMDGPSERIRPHVTTEDNASPSCSLTDSLQLCIVHPPRSRNSETACKKSSNSNLKRSNSDPLLQDLVTEDAVVSCEAATQTEERPELKGVTLRKGRRSRAARVRPRSLVDYNSYRDTKLLVARFLEQSSCSMTPEVQELVENIKSVLQSDEEHMDEAVASANIIDKVITGSEQNIPGLETPQSRRRAQLLHLHSCGDLSTFTTAESQTEERS</sequence>
<dbReference type="PANTHER" id="PTHR17615:SF8">
    <property type="entry name" value="ENDOSOMAL TRANSMEMBRANE EPSIN INTERACTOR 1"/>
    <property type="match status" value="1"/>
</dbReference>
<keyword evidence="8" id="KW-0732">Signal</keyword>
<evidence type="ECO:0000256" key="6">
    <source>
        <dbReference type="SAM" id="MobiDB-lite"/>
    </source>
</evidence>
<feature type="non-terminal residue" evidence="9">
    <location>
        <position position="555"/>
    </location>
</feature>
<evidence type="ECO:0000256" key="8">
    <source>
        <dbReference type="SAM" id="SignalP"/>
    </source>
</evidence>
<feature type="transmembrane region" description="Helical" evidence="7">
    <location>
        <begin position="105"/>
        <end position="122"/>
    </location>
</feature>
<dbReference type="InterPro" id="IPR007237">
    <property type="entry name" value="CD20-like"/>
</dbReference>
<dbReference type="AlphaFoldDB" id="V9KSR4"/>
<keyword evidence="2 7" id="KW-0812">Transmembrane</keyword>
<evidence type="ECO:0000256" key="1">
    <source>
        <dbReference type="ARBA" id="ARBA00004141"/>
    </source>
</evidence>
<comment type="similarity">
    <text evidence="5">Belongs to the ENTREP family.</text>
</comment>
<protein>
    <recommendedName>
        <fullName evidence="10">Family with sequence similarity 189 member A2</fullName>
    </recommendedName>
</protein>
<reference evidence="9" key="1">
    <citation type="journal article" date="2014" name="Nature">
        <title>Elephant shark genome provides unique insights into gnathostome evolution.</title>
        <authorList>
            <consortium name="International Elephant Shark Genome Sequencing Consortium"/>
            <person name="Venkatesh B."/>
            <person name="Lee A.P."/>
            <person name="Ravi V."/>
            <person name="Maurya A.K."/>
            <person name="Lian M.M."/>
            <person name="Swann J.B."/>
            <person name="Ohta Y."/>
            <person name="Flajnik M.F."/>
            <person name="Sutoh Y."/>
            <person name="Kasahara M."/>
            <person name="Hoon S."/>
            <person name="Gangu V."/>
            <person name="Roy S.W."/>
            <person name="Irimia M."/>
            <person name="Korzh V."/>
            <person name="Kondrychyn I."/>
            <person name="Lim Z.W."/>
            <person name="Tay B.H."/>
            <person name="Tohari S."/>
            <person name="Kong K.W."/>
            <person name="Ho S."/>
            <person name="Lorente-Galdos B."/>
            <person name="Quilez J."/>
            <person name="Marques-Bonet T."/>
            <person name="Raney B.J."/>
            <person name="Ingham P.W."/>
            <person name="Tay A."/>
            <person name="Hillier L.W."/>
            <person name="Minx P."/>
            <person name="Boehm T."/>
            <person name="Wilson R.K."/>
            <person name="Brenner S."/>
            <person name="Warren W.C."/>
        </authorList>
    </citation>
    <scope>NUCLEOTIDE SEQUENCE</scope>
    <source>
        <tissue evidence="9">Muscle</tissue>
    </source>
</reference>
<feature type="chain" id="PRO_5004778301" description="Family with sequence similarity 189 member A2" evidence="8">
    <location>
        <begin position="22"/>
        <end position="555"/>
    </location>
</feature>
<dbReference type="GO" id="GO:0016020">
    <property type="term" value="C:membrane"/>
    <property type="evidence" value="ECO:0007669"/>
    <property type="project" value="UniProtKB-SubCell"/>
</dbReference>
<keyword evidence="3 7" id="KW-1133">Transmembrane helix</keyword>
<evidence type="ECO:0008006" key="10">
    <source>
        <dbReference type="Google" id="ProtNLM"/>
    </source>
</evidence>
<feature type="compositionally biased region" description="Low complexity" evidence="6">
    <location>
        <begin position="390"/>
        <end position="399"/>
    </location>
</feature>